<evidence type="ECO:0000256" key="5">
    <source>
        <dbReference type="PIRSR" id="PIRSR604574-1"/>
    </source>
</evidence>
<dbReference type="EMBL" id="FNFV01000004">
    <property type="protein sequence ID" value="SDK67942.1"/>
    <property type="molecule type" value="Genomic_DNA"/>
</dbReference>
<dbReference type="SUPFAM" id="SSF51197">
    <property type="entry name" value="Clavaminate synthase-like"/>
    <property type="match status" value="1"/>
</dbReference>
<feature type="domain" description="Fe2OG dioxygenase" evidence="7">
    <location>
        <begin position="96"/>
        <end position="197"/>
    </location>
</feature>
<name>A0A1G9DVR7_9RHOB</name>
<feature type="binding site" evidence="5">
    <location>
        <begin position="103"/>
        <end position="105"/>
    </location>
    <ligand>
        <name>2-oxoglutarate</name>
        <dbReference type="ChEBI" id="CHEBI:16810"/>
    </ligand>
</feature>
<evidence type="ECO:0000313" key="8">
    <source>
        <dbReference type="EMBL" id="SDK67942.1"/>
    </source>
</evidence>
<dbReference type="AlphaFoldDB" id="A0A1G9DVR7"/>
<accession>A0A1G9DVR7</accession>
<dbReference type="Pfam" id="PF13532">
    <property type="entry name" value="2OG-FeII_Oxy_2"/>
    <property type="match status" value="1"/>
</dbReference>
<protein>
    <submittedName>
        <fullName evidence="8">Alkylated DNA repair protein (DNA oxidative demethylase)</fullName>
    </submittedName>
</protein>
<organism evidence="8 9">
    <name type="scientific">Meinhardsimonia xiamenensis</name>
    <dbReference type="NCBI Taxonomy" id="990712"/>
    <lineage>
        <taxon>Bacteria</taxon>
        <taxon>Pseudomonadati</taxon>
        <taxon>Pseudomonadota</taxon>
        <taxon>Alphaproteobacteria</taxon>
        <taxon>Rhodobacterales</taxon>
        <taxon>Paracoccaceae</taxon>
        <taxon>Meinhardsimonia</taxon>
    </lineage>
</organism>
<keyword evidence="1 6" id="KW-0479">Metal-binding</keyword>
<keyword evidence="9" id="KW-1185">Reference proteome</keyword>
<proteinExistence type="predicted"/>
<dbReference type="InterPro" id="IPR037151">
    <property type="entry name" value="AlkB-like_sf"/>
</dbReference>
<feature type="binding site" evidence="6">
    <location>
        <position position="114"/>
    </location>
    <ligand>
        <name>Fe cation</name>
        <dbReference type="ChEBI" id="CHEBI:24875"/>
        <note>catalytic</note>
    </ligand>
</feature>
<keyword evidence="8" id="KW-0489">Methyltransferase</keyword>
<sequence>MLRGVAVFREFLPLDDQGAMLDEIRAVIAAAPLFRPVTRWGRPMSTRMTSAGRWGWFSDRRGYRYVGTHPETGEPFPPIPPSVLAVWEQVTGLARQPDCCLVNFYDARARMGLHQDRDEADFTYPVVSISLGDSALFRVGNIERGGSTESLWLHSGDVLVMGGPARLVHHGIDRIRPSSSTLIEGGGRINLTLRVVK</sequence>
<dbReference type="Gene3D" id="2.60.120.590">
    <property type="entry name" value="Alpha-ketoglutarate-dependent dioxygenase AlkB-like"/>
    <property type="match status" value="1"/>
</dbReference>
<evidence type="ECO:0000256" key="4">
    <source>
        <dbReference type="ARBA" id="ARBA00023004"/>
    </source>
</evidence>
<feature type="binding site" evidence="5">
    <location>
        <position position="118"/>
    </location>
    <ligand>
        <name>substrate</name>
    </ligand>
</feature>
<dbReference type="GO" id="GO:0035515">
    <property type="term" value="F:oxidative RNA demethylase activity"/>
    <property type="evidence" value="ECO:0007669"/>
    <property type="project" value="TreeGrafter"/>
</dbReference>
<evidence type="ECO:0000256" key="1">
    <source>
        <dbReference type="ARBA" id="ARBA00022723"/>
    </source>
</evidence>
<dbReference type="PANTHER" id="PTHR16557">
    <property type="entry name" value="ALKYLATED DNA REPAIR PROTEIN ALKB-RELATED"/>
    <property type="match status" value="1"/>
</dbReference>
<dbReference type="PROSITE" id="PS51471">
    <property type="entry name" value="FE2OG_OXY"/>
    <property type="match status" value="1"/>
</dbReference>
<gene>
    <name evidence="8" type="ORF">SAMN05216257_10442</name>
</gene>
<feature type="binding site" evidence="5">
    <location>
        <begin position="63"/>
        <end position="65"/>
    </location>
    <ligand>
        <name>substrate</name>
    </ligand>
</feature>
<dbReference type="PANTHER" id="PTHR16557:SF2">
    <property type="entry name" value="NUCLEIC ACID DIOXYGENASE ALKBH1"/>
    <property type="match status" value="1"/>
</dbReference>
<evidence type="ECO:0000256" key="6">
    <source>
        <dbReference type="PIRSR" id="PIRSR604574-2"/>
    </source>
</evidence>
<evidence type="ECO:0000313" key="9">
    <source>
        <dbReference type="Proteomes" id="UP000199328"/>
    </source>
</evidence>
<feature type="binding site" evidence="6">
    <location>
        <position position="170"/>
    </location>
    <ligand>
        <name>Fe cation</name>
        <dbReference type="ChEBI" id="CHEBI:24875"/>
        <note>catalytic</note>
    </ligand>
</feature>
<dbReference type="InterPro" id="IPR004574">
    <property type="entry name" value="Alkb"/>
</dbReference>
<dbReference type="GO" id="GO:0005737">
    <property type="term" value="C:cytoplasm"/>
    <property type="evidence" value="ECO:0007669"/>
    <property type="project" value="TreeGrafter"/>
</dbReference>
<reference evidence="9" key="1">
    <citation type="submission" date="2016-10" db="EMBL/GenBank/DDBJ databases">
        <authorList>
            <person name="Varghese N."/>
            <person name="Submissions S."/>
        </authorList>
    </citation>
    <scope>NUCLEOTIDE SEQUENCE [LARGE SCALE GENOMIC DNA]</scope>
    <source>
        <strain evidence="9">CGMCC 1.10789</strain>
    </source>
</reference>
<keyword evidence="8" id="KW-0808">Transferase</keyword>
<dbReference type="GO" id="GO:0035513">
    <property type="term" value="P:oxidative RNA demethylation"/>
    <property type="evidence" value="ECO:0007669"/>
    <property type="project" value="TreeGrafter"/>
</dbReference>
<keyword evidence="4 6" id="KW-0408">Iron</keyword>
<keyword evidence="2" id="KW-0223">Dioxygenase</keyword>
<comment type="cofactor">
    <cofactor evidence="6">
        <name>Fe(2+)</name>
        <dbReference type="ChEBI" id="CHEBI:29033"/>
    </cofactor>
    <text evidence="6">Binds 1 Fe(2+) ion per subunit.</text>
</comment>
<feature type="binding site" evidence="5">
    <location>
        <begin position="188"/>
        <end position="194"/>
    </location>
    <ligand>
        <name>2-oxoglutarate</name>
        <dbReference type="ChEBI" id="CHEBI:16810"/>
    </ligand>
</feature>
<feature type="binding site" evidence="6">
    <location>
        <position position="116"/>
    </location>
    <ligand>
        <name>Fe cation</name>
        <dbReference type="ChEBI" id="CHEBI:24875"/>
        <note>catalytic</note>
    </ligand>
</feature>
<dbReference type="GO" id="GO:0008198">
    <property type="term" value="F:ferrous iron binding"/>
    <property type="evidence" value="ECO:0007669"/>
    <property type="project" value="TreeGrafter"/>
</dbReference>
<dbReference type="RefSeq" id="WP_092500591.1">
    <property type="nucleotide sequence ID" value="NZ_FNFV01000004.1"/>
</dbReference>
<evidence type="ECO:0000256" key="2">
    <source>
        <dbReference type="ARBA" id="ARBA00022964"/>
    </source>
</evidence>
<dbReference type="OrthoDB" id="9796932at2"/>
<dbReference type="InterPro" id="IPR005123">
    <property type="entry name" value="Oxoglu/Fe-dep_dioxygenase_dom"/>
</dbReference>
<evidence type="ECO:0000256" key="3">
    <source>
        <dbReference type="ARBA" id="ARBA00023002"/>
    </source>
</evidence>
<keyword evidence="3" id="KW-0560">Oxidoreductase</keyword>
<feature type="binding site" evidence="5">
    <location>
        <position position="56"/>
    </location>
    <ligand>
        <name>substrate</name>
    </ligand>
</feature>
<evidence type="ECO:0000259" key="7">
    <source>
        <dbReference type="PROSITE" id="PS51471"/>
    </source>
</evidence>
<feature type="binding site" evidence="5">
    <location>
        <position position="144"/>
    </location>
    <ligand>
        <name>substrate</name>
    </ligand>
</feature>
<dbReference type="GO" id="GO:0032259">
    <property type="term" value="P:methylation"/>
    <property type="evidence" value="ECO:0007669"/>
    <property type="project" value="UniProtKB-KW"/>
</dbReference>
<dbReference type="STRING" id="990712.SAMN05216257_10442"/>
<dbReference type="GO" id="GO:0008168">
    <property type="term" value="F:methyltransferase activity"/>
    <property type="evidence" value="ECO:0007669"/>
    <property type="project" value="UniProtKB-KW"/>
</dbReference>
<dbReference type="GO" id="GO:0035516">
    <property type="term" value="F:broad specificity oxidative DNA demethylase activity"/>
    <property type="evidence" value="ECO:0007669"/>
    <property type="project" value="TreeGrafter"/>
</dbReference>
<dbReference type="Proteomes" id="UP000199328">
    <property type="component" value="Unassembled WGS sequence"/>
</dbReference>
<dbReference type="InterPro" id="IPR027450">
    <property type="entry name" value="AlkB-like"/>
</dbReference>